<dbReference type="Proteomes" id="UP000248764">
    <property type="component" value="Unassembled WGS sequence"/>
</dbReference>
<keyword evidence="2" id="KW-1185">Reference proteome</keyword>
<name>A0A2W2CT47_9ACTN</name>
<proteinExistence type="predicted"/>
<evidence type="ECO:0000313" key="2">
    <source>
        <dbReference type="Proteomes" id="UP000248764"/>
    </source>
</evidence>
<accession>A0A2W2CT47</accession>
<sequence length="331" mass="36337">MTIYSQHPNRGKVQILATYRGSAGTVSSTVTSVDDARVAAPIVDALNRVSACATMPISVFDTRDDRYTQYPSDHLEAVTDRSLRGDLFRGSHSLWYEYVKFLLHEALADLDDAIETVAPPVRTAIAAELETEVRHLRDGLAGHSDGTVPSESEDRRHWESFRPFLIFGGGMDGLSETDRSQLNRCERGATKTRTSNGINDLRLLLAVTAECADGELFMDVAELSVMDDPTVGDPSQLYLSVDAPLPSGLYGRDEWHIDIGRWEPHTDDPNTTTGETVLRCVRSSAPTVDELVELLGTCGERPEQLAVWADTPVGSPLAGTAFVVTKRFDDR</sequence>
<gene>
    <name evidence="1" type="ORF">C1I92_12875</name>
</gene>
<reference evidence="1 2" key="1">
    <citation type="submission" date="2018-01" db="EMBL/GenBank/DDBJ databases">
        <title>Draft genome sequence of Jiangella sp. GTF31.</title>
        <authorList>
            <person name="Sahin N."/>
            <person name="Ay H."/>
            <person name="Saygin H."/>
        </authorList>
    </citation>
    <scope>NUCLEOTIDE SEQUENCE [LARGE SCALE GENOMIC DNA]</scope>
    <source>
        <strain evidence="1 2">GTF31</strain>
    </source>
</reference>
<comment type="caution">
    <text evidence="1">The sequence shown here is derived from an EMBL/GenBank/DDBJ whole genome shotgun (WGS) entry which is preliminary data.</text>
</comment>
<protein>
    <submittedName>
        <fullName evidence="1">Uncharacterized protein</fullName>
    </submittedName>
</protein>
<dbReference type="AlphaFoldDB" id="A0A2W2CT47"/>
<organism evidence="1 2">
    <name type="scientific">Jiangella anatolica</name>
    <dbReference type="NCBI Taxonomy" id="2670374"/>
    <lineage>
        <taxon>Bacteria</taxon>
        <taxon>Bacillati</taxon>
        <taxon>Actinomycetota</taxon>
        <taxon>Actinomycetes</taxon>
        <taxon>Jiangellales</taxon>
        <taxon>Jiangellaceae</taxon>
        <taxon>Jiangella</taxon>
    </lineage>
</organism>
<dbReference type="RefSeq" id="WP_111255064.1">
    <property type="nucleotide sequence ID" value="NZ_POTW01000026.1"/>
</dbReference>
<evidence type="ECO:0000313" key="1">
    <source>
        <dbReference type="EMBL" id="PZF83333.1"/>
    </source>
</evidence>
<dbReference type="EMBL" id="POTW01000026">
    <property type="protein sequence ID" value="PZF83333.1"/>
    <property type="molecule type" value="Genomic_DNA"/>
</dbReference>